<name>A0A1H1RRR8_9ACTN</name>
<evidence type="ECO:0000313" key="2">
    <source>
        <dbReference type="Proteomes" id="UP000198983"/>
    </source>
</evidence>
<reference evidence="1 2" key="1">
    <citation type="submission" date="2016-10" db="EMBL/GenBank/DDBJ databases">
        <authorList>
            <person name="de Groot N.N."/>
        </authorList>
    </citation>
    <scope>NUCLEOTIDE SEQUENCE [LARGE SCALE GENOMIC DNA]</scope>
    <source>
        <strain evidence="1 2">DSM 22024</strain>
    </source>
</reference>
<accession>A0A1H1RRR8</accession>
<protein>
    <submittedName>
        <fullName evidence="1">Uncharacterized protein</fullName>
    </submittedName>
</protein>
<evidence type="ECO:0000313" key="1">
    <source>
        <dbReference type="EMBL" id="SDS38427.1"/>
    </source>
</evidence>
<sequence length="111" mass="12555">MTESHERADRRRLARRIDRLTAEISRRLGLAGVTYQIVVRPAPAFPDRADVLVELATGSGVAVMCAVRDESTLVLADSGDEYDLPWRAVPSYVRDLLLFHRPPTRKRRRSA</sequence>
<gene>
    <name evidence="1" type="ORF">SAMN04489717_2523</name>
</gene>
<organism evidence="1 2">
    <name type="scientific">Actinopolymorpha singaporensis</name>
    <dbReference type="NCBI Taxonomy" id="117157"/>
    <lineage>
        <taxon>Bacteria</taxon>
        <taxon>Bacillati</taxon>
        <taxon>Actinomycetota</taxon>
        <taxon>Actinomycetes</taxon>
        <taxon>Propionibacteriales</taxon>
        <taxon>Actinopolymorphaceae</taxon>
        <taxon>Actinopolymorpha</taxon>
    </lineage>
</organism>
<dbReference type="EMBL" id="LT629732">
    <property type="protein sequence ID" value="SDS38427.1"/>
    <property type="molecule type" value="Genomic_DNA"/>
</dbReference>
<keyword evidence="2" id="KW-1185">Reference proteome</keyword>
<dbReference type="OrthoDB" id="9840299at2"/>
<proteinExistence type="predicted"/>
<dbReference type="RefSeq" id="WP_092653453.1">
    <property type="nucleotide sequence ID" value="NZ_LT629732.1"/>
</dbReference>
<dbReference type="Proteomes" id="UP000198983">
    <property type="component" value="Chromosome I"/>
</dbReference>
<dbReference type="AlphaFoldDB" id="A0A1H1RRR8"/>